<evidence type="ECO:0008006" key="3">
    <source>
        <dbReference type="Google" id="ProtNLM"/>
    </source>
</evidence>
<protein>
    <recommendedName>
        <fullName evidence="3">Terminase</fullName>
    </recommendedName>
</protein>
<reference evidence="1 2" key="1">
    <citation type="submission" date="2023-02" db="EMBL/GenBank/DDBJ databases">
        <title>Genome sequence of Sphingomonas naphthae.</title>
        <authorList>
            <person name="Kim S."/>
            <person name="Heo J."/>
            <person name="Kwon S.-W."/>
        </authorList>
    </citation>
    <scope>NUCLEOTIDE SEQUENCE [LARGE SCALE GENOMIC DNA]</scope>
    <source>
        <strain evidence="1 2">KACC 18716</strain>
    </source>
</reference>
<evidence type="ECO:0000313" key="1">
    <source>
        <dbReference type="EMBL" id="WCT73667.1"/>
    </source>
</evidence>
<dbReference type="RefSeq" id="WP_273688091.1">
    <property type="nucleotide sequence ID" value="NZ_CP117411.1"/>
</dbReference>
<dbReference type="Proteomes" id="UP001220395">
    <property type="component" value="Chromosome"/>
</dbReference>
<accession>A0ABY7TKB2</accession>
<name>A0ABY7TKB2_9SPHN</name>
<evidence type="ECO:0000313" key="2">
    <source>
        <dbReference type="Proteomes" id="UP001220395"/>
    </source>
</evidence>
<organism evidence="1 2">
    <name type="scientific">Sphingomonas naphthae</name>
    <dbReference type="NCBI Taxonomy" id="1813468"/>
    <lineage>
        <taxon>Bacteria</taxon>
        <taxon>Pseudomonadati</taxon>
        <taxon>Pseudomonadota</taxon>
        <taxon>Alphaproteobacteria</taxon>
        <taxon>Sphingomonadales</taxon>
        <taxon>Sphingomonadaceae</taxon>
        <taxon>Sphingomonas</taxon>
    </lineage>
</organism>
<sequence>MAFRKTPVRKARPKPAERWGQEKEVVFLAALVKTCNVSASARAAKVSEAHVYRQRAKSPEFRAAWGVALREGYARLELMMLERAISGQVKPVFFGGKQIGEITEYSDRTALALLAAHRGAATGEAVVEDDSAVKARLEAKFEEMGRRLRGEG</sequence>
<proteinExistence type="predicted"/>
<keyword evidence="2" id="KW-1185">Reference proteome</keyword>
<gene>
    <name evidence="1" type="ORF">PQ455_00090</name>
</gene>
<dbReference type="EMBL" id="CP117411">
    <property type="protein sequence ID" value="WCT73667.1"/>
    <property type="molecule type" value="Genomic_DNA"/>
</dbReference>